<dbReference type="NCBIfam" id="TIGR03263">
    <property type="entry name" value="guanyl_kin"/>
    <property type="match status" value="1"/>
</dbReference>
<dbReference type="GO" id="GO:0005829">
    <property type="term" value="C:cytosol"/>
    <property type="evidence" value="ECO:0007669"/>
    <property type="project" value="TreeGrafter"/>
</dbReference>
<keyword evidence="9 13" id="KW-0418">Kinase</keyword>
<dbReference type="FunFam" id="3.30.63.10:FF:000005">
    <property type="entry name" value="Guanylate kinase"/>
    <property type="match status" value="1"/>
</dbReference>
<evidence type="ECO:0000256" key="5">
    <source>
        <dbReference type="ARBA" id="ARBA00016296"/>
    </source>
</evidence>
<comment type="catalytic activity">
    <reaction evidence="12 13">
        <text>GMP + ATP = GDP + ADP</text>
        <dbReference type="Rhea" id="RHEA:20780"/>
        <dbReference type="ChEBI" id="CHEBI:30616"/>
        <dbReference type="ChEBI" id="CHEBI:58115"/>
        <dbReference type="ChEBI" id="CHEBI:58189"/>
        <dbReference type="ChEBI" id="CHEBI:456216"/>
        <dbReference type="EC" id="2.7.4.8"/>
    </reaction>
</comment>
<sequence length="199" mass="22493">MNNSVKDPCRVAVLSGPSGSGKTTIVGRILSDSAVPIQMAVSATTRPPRQNEVDGTHYYFLSSDEFQARRDAGDFVECAEVHRSGFWYGTLKSEVQRIQDSGSWVLLEIDVEGALQVMQIYPDATSLFLMTPSVDEYERRLRSRGTESEEVIQRRLRTAAEELKSADSYRHHIINDDLDRAVQEICDVLEAREKDFYAR</sequence>
<evidence type="ECO:0000256" key="3">
    <source>
        <dbReference type="ARBA" id="ARBA00005790"/>
    </source>
</evidence>
<dbReference type="PANTHER" id="PTHR23117:SF13">
    <property type="entry name" value="GUANYLATE KINASE"/>
    <property type="match status" value="1"/>
</dbReference>
<dbReference type="Gene3D" id="3.40.50.300">
    <property type="entry name" value="P-loop containing nucleotide triphosphate hydrolases"/>
    <property type="match status" value="1"/>
</dbReference>
<evidence type="ECO:0000256" key="1">
    <source>
        <dbReference type="ARBA" id="ARBA00003531"/>
    </source>
</evidence>
<name>A0A517QTD8_9PLAN</name>
<evidence type="ECO:0000256" key="9">
    <source>
        <dbReference type="ARBA" id="ARBA00022777"/>
    </source>
</evidence>
<dbReference type="HAMAP" id="MF_00328">
    <property type="entry name" value="Guanylate_kinase"/>
    <property type="match status" value="1"/>
</dbReference>
<protein>
    <recommendedName>
        <fullName evidence="5 13">Guanylate kinase</fullName>
        <ecNumber evidence="4 13">2.7.4.8</ecNumber>
    </recommendedName>
    <alternativeName>
        <fullName evidence="11 13">GMP kinase</fullName>
    </alternativeName>
</protein>
<dbReference type="Pfam" id="PF00625">
    <property type="entry name" value="Guanylate_kin"/>
    <property type="match status" value="1"/>
</dbReference>
<dbReference type="RefSeq" id="WP_145203439.1">
    <property type="nucleotide sequence ID" value="NZ_CP036267.1"/>
</dbReference>
<dbReference type="InterPro" id="IPR017665">
    <property type="entry name" value="Guanylate_kinase"/>
</dbReference>
<dbReference type="PANTHER" id="PTHR23117">
    <property type="entry name" value="GUANYLATE KINASE-RELATED"/>
    <property type="match status" value="1"/>
</dbReference>
<dbReference type="InterPro" id="IPR008144">
    <property type="entry name" value="Guanylate_kin-like_dom"/>
</dbReference>
<evidence type="ECO:0000256" key="6">
    <source>
        <dbReference type="ARBA" id="ARBA00022490"/>
    </source>
</evidence>
<evidence type="ECO:0000256" key="13">
    <source>
        <dbReference type="HAMAP-Rule" id="MF_00328"/>
    </source>
</evidence>
<dbReference type="SUPFAM" id="SSF52540">
    <property type="entry name" value="P-loop containing nucleoside triphosphate hydrolases"/>
    <property type="match status" value="1"/>
</dbReference>
<evidence type="ECO:0000256" key="7">
    <source>
        <dbReference type="ARBA" id="ARBA00022679"/>
    </source>
</evidence>
<dbReference type="GO" id="GO:0004385">
    <property type="term" value="F:GMP kinase activity"/>
    <property type="evidence" value="ECO:0007669"/>
    <property type="project" value="UniProtKB-UniRule"/>
</dbReference>
<dbReference type="PROSITE" id="PS50052">
    <property type="entry name" value="GUANYLATE_KINASE_2"/>
    <property type="match status" value="1"/>
</dbReference>
<evidence type="ECO:0000256" key="4">
    <source>
        <dbReference type="ARBA" id="ARBA00012961"/>
    </source>
</evidence>
<comment type="subcellular location">
    <subcellularLocation>
        <location evidence="2 13">Cytoplasm</location>
    </subcellularLocation>
</comment>
<feature type="domain" description="Guanylate kinase-like" evidence="14">
    <location>
        <begin position="9"/>
        <end position="190"/>
    </location>
</feature>
<dbReference type="InterPro" id="IPR008145">
    <property type="entry name" value="GK/Ca_channel_bsu"/>
</dbReference>
<dbReference type="CDD" id="cd00071">
    <property type="entry name" value="GMPK"/>
    <property type="match status" value="1"/>
</dbReference>
<gene>
    <name evidence="13 15" type="primary">gmk</name>
    <name evidence="15" type="ORF">Mal48_41210</name>
</gene>
<evidence type="ECO:0000256" key="12">
    <source>
        <dbReference type="ARBA" id="ARBA00048594"/>
    </source>
</evidence>
<keyword evidence="16" id="KW-1185">Reference proteome</keyword>
<dbReference type="OrthoDB" id="9808150at2"/>
<evidence type="ECO:0000256" key="8">
    <source>
        <dbReference type="ARBA" id="ARBA00022741"/>
    </source>
</evidence>
<proteinExistence type="inferred from homology"/>
<evidence type="ECO:0000256" key="2">
    <source>
        <dbReference type="ARBA" id="ARBA00004496"/>
    </source>
</evidence>
<keyword evidence="8 13" id="KW-0547">Nucleotide-binding</keyword>
<dbReference type="GO" id="GO:0005524">
    <property type="term" value="F:ATP binding"/>
    <property type="evidence" value="ECO:0007669"/>
    <property type="project" value="UniProtKB-UniRule"/>
</dbReference>
<dbReference type="AlphaFoldDB" id="A0A517QTD8"/>
<keyword evidence="10 13" id="KW-0067">ATP-binding</keyword>
<accession>A0A517QTD8</accession>
<dbReference type="EMBL" id="CP036267">
    <property type="protein sequence ID" value="QDT34848.1"/>
    <property type="molecule type" value="Genomic_DNA"/>
</dbReference>
<evidence type="ECO:0000313" key="16">
    <source>
        <dbReference type="Proteomes" id="UP000315724"/>
    </source>
</evidence>
<keyword evidence="7 13" id="KW-0808">Transferase</keyword>
<keyword evidence="6 13" id="KW-0963">Cytoplasm</keyword>
<dbReference type="InterPro" id="IPR020590">
    <property type="entry name" value="Guanylate_kinase_CS"/>
</dbReference>
<dbReference type="SMART" id="SM00072">
    <property type="entry name" value="GuKc"/>
    <property type="match status" value="1"/>
</dbReference>
<comment type="similarity">
    <text evidence="3 13">Belongs to the guanylate kinase family.</text>
</comment>
<evidence type="ECO:0000259" key="14">
    <source>
        <dbReference type="PROSITE" id="PS50052"/>
    </source>
</evidence>
<comment type="function">
    <text evidence="1 13">Essential for recycling GMP and indirectly, cGMP.</text>
</comment>
<dbReference type="Gene3D" id="3.30.63.10">
    <property type="entry name" value="Guanylate Kinase phosphate binding domain"/>
    <property type="match status" value="1"/>
</dbReference>
<feature type="binding site" evidence="13">
    <location>
        <begin position="16"/>
        <end position="23"/>
    </location>
    <ligand>
        <name>ATP</name>
        <dbReference type="ChEBI" id="CHEBI:30616"/>
    </ligand>
</feature>
<dbReference type="KEGG" id="tpol:Mal48_41210"/>
<dbReference type="InterPro" id="IPR027417">
    <property type="entry name" value="P-loop_NTPase"/>
</dbReference>
<evidence type="ECO:0000256" key="11">
    <source>
        <dbReference type="ARBA" id="ARBA00030128"/>
    </source>
</evidence>
<organism evidence="15 16">
    <name type="scientific">Thalassoglobus polymorphus</name>
    <dbReference type="NCBI Taxonomy" id="2527994"/>
    <lineage>
        <taxon>Bacteria</taxon>
        <taxon>Pseudomonadati</taxon>
        <taxon>Planctomycetota</taxon>
        <taxon>Planctomycetia</taxon>
        <taxon>Planctomycetales</taxon>
        <taxon>Planctomycetaceae</taxon>
        <taxon>Thalassoglobus</taxon>
    </lineage>
</organism>
<evidence type="ECO:0000313" key="15">
    <source>
        <dbReference type="EMBL" id="QDT34848.1"/>
    </source>
</evidence>
<dbReference type="PROSITE" id="PS00856">
    <property type="entry name" value="GUANYLATE_KINASE_1"/>
    <property type="match status" value="1"/>
</dbReference>
<dbReference type="Proteomes" id="UP000315724">
    <property type="component" value="Chromosome"/>
</dbReference>
<reference evidence="15 16" key="1">
    <citation type="submission" date="2019-02" db="EMBL/GenBank/DDBJ databases">
        <title>Deep-cultivation of Planctomycetes and their phenomic and genomic characterization uncovers novel biology.</title>
        <authorList>
            <person name="Wiegand S."/>
            <person name="Jogler M."/>
            <person name="Boedeker C."/>
            <person name="Pinto D."/>
            <person name="Vollmers J."/>
            <person name="Rivas-Marin E."/>
            <person name="Kohn T."/>
            <person name="Peeters S.H."/>
            <person name="Heuer A."/>
            <person name="Rast P."/>
            <person name="Oberbeckmann S."/>
            <person name="Bunk B."/>
            <person name="Jeske O."/>
            <person name="Meyerdierks A."/>
            <person name="Storesund J.E."/>
            <person name="Kallscheuer N."/>
            <person name="Luecker S."/>
            <person name="Lage O.M."/>
            <person name="Pohl T."/>
            <person name="Merkel B.J."/>
            <person name="Hornburger P."/>
            <person name="Mueller R.-W."/>
            <person name="Bruemmer F."/>
            <person name="Labrenz M."/>
            <person name="Spormann A.M."/>
            <person name="Op den Camp H."/>
            <person name="Overmann J."/>
            <person name="Amann R."/>
            <person name="Jetten M.S.M."/>
            <person name="Mascher T."/>
            <person name="Medema M.H."/>
            <person name="Devos D.P."/>
            <person name="Kaster A.-K."/>
            <person name="Ovreas L."/>
            <person name="Rohde M."/>
            <person name="Galperin M.Y."/>
            <person name="Jogler C."/>
        </authorList>
    </citation>
    <scope>NUCLEOTIDE SEQUENCE [LARGE SCALE GENOMIC DNA]</scope>
    <source>
        <strain evidence="15 16">Mal48</strain>
    </source>
</reference>
<dbReference type="EC" id="2.7.4.8" evidence="4 13"/>
<evidence type="ECO:0000256" key="10">
    <source>
        <dbReference type="ARBA" id="ARBA00022840"/>
    </source>
</evidence>